<dbReference type="OrthoDB" id="10250990at2759"/>
<comment type="similarity">
    <text evidence="4">Belongs to the flavoredoxin family.</text>
</comment>
<dbReference type="Proteomes" id="UP000236333">
    <property type="component" value="Unassembled WGS sequence"/>
</dbReference>
<evidence type="ECO:0000313" key="7">
    <source>
        <dbReference type="Proteomes" id="UP000236333"/>
    </source>
</evidence>
<keyword evidence="7" id="KW-1185">Reference proteome</keyword>
<keyword evidence="2" id="KW-0285">Flavoprotein</keyword>
<evidence type="ECO:0000256" key="5">
    <source>
        <dbReference type="SAM" id="SignalP"/>
    </source>
</evidence>
<dbReference type="SUPFAM" id="SSF50475">
    <property type="entry name" value="FMN-binding split barrel"/>
    <property type="match status" value="1"/>
</dbReference>
<dbReference type="Gene3D" id="2.30.110.10">
    <property type="entry name" value="Electron Transport, Fmn-binding Protein, Chain A"/>
    <property type="match status" value="1"/>
</dbReference>
<keyword evidence="5" id="KW-0732">Signal</keyword>
<gene>
    <name evidence="6" type="ORF">TSOC_010762</name>
</gene>
<proteinExistence type="inferred from homology"/>
<reference evidence="6 7" key="1">
    <citation type="journal article" date="2017" name="Mol. Biol. Evol.">
        <title>The 4-celled Tetrabaena socialis nuclear genome reveals the essential components for genetic control of cell number at the origin of multicellularity in the volvocine lineage.</title>
        <authorList>
            <person name="Featherston J."/>
            <person name="Arakaki Y."/>
            <person name="Hanschen E.R."/>
            <person name="Ferris P.J."/>
            <person name="Michod R.E."/>
            <person name="Olson B.J.S.C."/>
            <person name="Nozaki H."/>
            <person name="Durand P.M."/>
        </authorList>
    </citation>
    <scope>NUCLEOTIDE SEQUENCE [LARGE SCALE GENOMIC DNA]</scope>
    <source>
        <strain evidence="6 7">NIES-571</strain>
    </source>
</reference>
<dbReference type="AlphaFoldDB" id="A0A2J7ZSF8"/>
<evidence type="ECO:0000313" key="6">
    <source>
        <dbReference type="EMBL" id="PNH03188.1"/>
    </source>
</evidence>
<sequence length="121" mass="12570">MAAFVGALALGAAAALVLPPHPDWQPGQPQPCPLPGAGVYHHIDPASTPVAELYPLIISAAVPRPVAFISTVDAEGTVNLSPYSYFNCMGHNPPTVAIGLCHSATRPEGKKDTLHNIEQTG</sequence>
<dbReference type="InterPro" id="IPR012349">
    <property type="entry name" value="Split_barrel_FMN-bd"/>
</dbReference>
<protein>
    <recommendedName>
        <fullName evidence="8">Flavin reductase like domain-containing protein</fullName>
    </recommendedName>
</protein>
<name>A0A2J7ZSF8_9CHLO</name>
<dbReference type="PANTHER" id="PTHR33798:SF5">
    <property type="entry name" value="FLAVIN REDUCTASE LIKE DOMAIN-CONTAINING PROTEIN"/>
    <property type="match status" value="1"/>
</dbReference>
<evidence type="ECO:0000256" key="1">
    <source>
        <dbReference type="ARBA" id="ARBA00001917"/>
    </source>
</evidence>
<keyword evidence="3" id="KW-0288">FMN</keyword>
<evidence type="ECO:0008006" key="8">
    <source>
        <dbReference type="Google" id="ProtNLM"/>
    </source>
</evidence>
<accession>A0A2J7ZSF8</accession>
<organism evidence="6 7">
    <name type="scientific">Tetrabaena socialis</name>
    <dbReference type="NCBI Taxonomy" id="47790"/>
    <lineage>
        <taxon>Eukaryota</taxon>
        <taxon>Viridiplantae</taxon>
        <taxon>Chlorophyta</taxon>
        <taxon>core chlorophytes</taxon>
        <taxon>Chlorophyceae</taxon>
        <taxon>CS clade</taxon>
        <taxon>Chlamydomonadales</taxon>
        <taxon>Tetrabaenaceae</taxon>
        <taxon>Tetrabaena</taxon>
    </lineage>
</organism>
<feature type="chain" id="PRO_5014466291" description="Flavin reductase like domain-containing protein" evidence="5">
    <location>
        <begin position="16"/>
        <end position="121"/>
    </location>
</feature>
<evidence type="ECO:0000256" key="2">
    <source>
        <dbReference type="ARBA" id="ARBA00022630"/>
    </source>
</evidence>
<feature type="signal peptide" evidence="5">
    <location>
        <begin position="1"/>
        <end position="15"/>
    </location>
</feature>
<dbReference type="EMBL" id="PGGS01000537">
    <property type="protein sequence ID" value="PNH03188.1"/>
    <property type="molecule type" value="Genomic_DNA"/>
</dbReference>
<evidence type="ECO:0000256" key="3">
    <source>
        <dbReference type="ARBA" id="ARBA00022643"/>
    </source>
</evidence>
<comment type="cofactor">
    <cofactor evidence="1">
        <name>FMN</name>
        <dbReference type="ChEBI" id="CHEBI:58210"/>
    </cofactor>
</comment>
<dbReference type="PANTHER" id="PTHR33798">
    <property type="entry name" value="FLAVOPROTEIN OXYGENASE"/>
    <property type="match status" value="1"/>
</dbReference>
<evidence type="ECO:0000256" key="4">
    <source>
        <dbReference type="ARBA" id="ARBA00038054"/>
    </source>
</evidence>
<comment type="caution">
    <text evidence="6">The sequence shown here is derived from an EMBL/GenBank/DDBJ whole genome shotgun (WGS) entry which is preliminary data.</text>
</comment>